<keyword evidence="5 6" id="KW-0472">Membrane</keyword>
<comment type="similarity">
    <text evidence="2">Belongs to the unc-93 family.</text>
</comment>
<protein>
    <recommendedName>
        <fullName evidence="9">Membrane transporter</fullName>
    </recommendedName>
</protein>
<evidence type="ECO:0000256" key="5">
    <source>
        <dbReference type="ARBA" id="ARBA00023136"/>
    </source>
</evidence>
<reference evidence="7" key="1">
    <citation type="submission" date="2023-10" db="EMBL/GenBank/DDBJ databases">
        <title>Genome assembly of Pristionchus species.</title>
        <authorList>
            <person name="Yoshida K."/>
            <person name="Sommer R.J."/>
        </authorList>
    </citation>
    <scope>NUCLEOTIDE SEQUENCE</scope>
    <source>
        <strain evidence="7">RS5133</strain>
    </source>
</reference>
<dbReference type="PANTHER" id="PTHR23294">
    <property type="entry name" value="ET TRANSLATION PRODUCT-RELATED"/>
    <property type="match status" value="1"/>
</dbReference>
<sequence>QRRYSSYIMRESIYDVLCALLLGIGQLCMFTGYDTQLTIVEPVLRSVHDRSPGTIDAHAGYYGPAVCMIVFTFANLVVPWAIGILGSKFSLVLGSMLFSVHIVTFFFIHSFPYYLTSATLGLGYALFYSGHGGYTTEHSTRKTIGRNSALTWALASMCMTVGGIVMLFTIQSPEIGNEIVQSTNMTAIGRSFREYSDGEIRMMYGAFLLVTVCSNAIFAAIPTRSVKDSISKTKDCKNQPGFGHQLKRTFATMGERKMLQLTPLFGYIGLSSCIWVSVYPTTLTFSKKLSEYVYLPAYYSIAFGLSNMLMGFTISAISKRVKNFAQMPTLTIGSVSFATAMVLALLSTPTWATNTPTDELTLLIEPNPYLPLFIAVLFGIGDNCVNTSRTVICALILPEKRVQVFAVSKFHQSLLLAALTFISPLIPMPVYSIVIILYSVVS</sequence>
<accession>A0AAV5VY93</accession>
<feature type="transmembrane region" description="Helical" evidence="6">
    <location>
        <begin position="330"/>
        <end position="352"/>
    </location>
</feature>
<evidence type="ECO:0000256" key="3">
    <source>
        <dbReference type="ARBA" id="ARBA00022692"/>
    </source>
</evidence>
<dbReference type="Proteomes" id="UP001432322">
    <property type="component" value="Unassembled WGS sequence"/>
</dbReference>
<evidence type="ECO:0000313" key="8">
    <source>
        <dbReference type="Proteomes" id="UP001432322"/>
    </source>
</evidence>
<comment type="subcellular location">
    <subcellularLocation>
        <location evidence="1">Membrane</location>
        <topology evidence="1">Multi-pass membrane protein</topology>
    </subcellularLocation>
</comment>
<keyword evidence="3 6" id="KW-0812">Transmembrane</keyword>
<feature type="transmembrane region" description="Helical" evidence="6">
    <location>
        <begin position="298"/>
        <end position="318"/>
    </location>
</feature>
<dbReference type="InterPro" id="IPR010291">
    <property type="entry name" value="Ion_channel_UNC-93"/>
</dbReference>
<dbReference type="SUPFAM" id="SSF103473">
    <property type="entry name" value="MFS general substrate transporter"/>
    <property type="match status" value="1"/>
</dbReference>
<dbReference type="InterPro" id="IPR051617">
    <property type="entry name" value="UNC-93-like_regulator"/>
</dbReference>
<feature type="transmembrane region" description="Helical" evidence="6">
    <location>
        <begin position="202"/>
        <end position="221"/>
    </location>
</feature>
<feature type="transmembrane region" description="Helical" evidence="6">
    <location>
        <begin position="418"/>
        <end position="441"/>
    </location>
</feature>
<dbReference type="EMBL" id="BTSY01000004">
    <property type="protein sequence ID" value="GMT23040.1"/>
    <property type="molecule type" value="Genomic_DNA"/>
</dbReference>
<feature type="transmembrane region" description="Helical" evidence="6">
    <location>
        <begin position="150"/>
        <end position="170"/>
    </location>
</feature>
<organism evidence="7 8">
    <name type="scientific">Pristionchus fissidentatus</name>
    <dbReference type="NCBI Taxonomy" id="1538716"/>
    <lineage>
        <taxon>Eukaryota</taxon>
        <taxon>Metazoa</taxon>
        <taxon>Ecdysozoa</taxon>
        <taxon>Nematoda</taxon>
        <taxon>Chromadorea</taxon>
        <taxon>Rhabditida</taxon>
        <taxon>Rhabditina</taxon>
        <taxon>Diplogasteromorpha</taxon>
        <taxon>Diplogasteroidea</taxon>
        <taxon>Neodiplogasteridae</taxon>
        <taxon>Pristionchus</taxon>
    </lineage>
</organism>
<proteinExistence type="inferred from homology"/>
<dbReference type="Pfam" id="PF05978">
    <property type="entry name" value="UNC-93"/>
    <property type="match status" value="1"/>
</dbReference>
<comment type="caution">
    <text evidence="7">The sequence shown here is derived from an EMBL/GenBank/DDBJ whole genome shotgun (WGS) entry which is preliminary data.</text>
</comment>
<dbReference type="GO" id="GO:0016020">
    <property type="term" value="C:membrane"/>
    <property type="evidence" value="ECO:0007669"/>
    <property type="project" value="UniProtKB-SubCell"/>
</dbReference>
<feature type="transmembrane region" description="Helical" evidence="6">
    <location>
        <begin position="113"/>
        <end position="130"/>
    </location>
</feature>
<evidence type="ECO:0000256" key="2">
    <source>
        <dbReference type="ARBA" id="ARBA00009172"/>
    </source>
</evidence>
<evidence type="ECO:0000313" key="7">
    <source>
        <dbReference type="EMBL" id="GMT23040.1"/>
    </source>
</evidence>
<dbReference type="AlphaFoldDB" id="A0AAV5VY93"/>
<evidence type="ECO:0000256" key="6">
    <source>
        <dbReference type="SAM" id="Phobius"/>
    </source>
</evidence>
<feature type="transmembrane region" description="Helical" evidence="6">
    <location>
        <begin position="89"/>
        <end position="107"/>
    </location>
</feature>
<evidence type="ECO:0008006" key="9">
    <source>
        <dbReference type="Google" id="ProtNLM"/>
    </source>
</evidence>
<dbReference type="InterPro" id="IPR036259">
    <property type="entry name" value="MFS_trans_sf"/>
</dbReference>
<keyword evidence="8" id="KW-1185">Reference proteome</keyword>
<evidence type="ECO:0000256" key="4">
    <source>
        <dbReference type="ARBA" id="ARBA00022989"/>
    </source>
</evidence>
<feature type="transmembrane region" description="Helical" evidence="6">
    <location>
        <begin position="61"/>
        <end position="82"/>
    </location>
</feature>
<feature type="transmembrane region" description="Helical" evidence="6">
    <location>
        <begin position="12"/>
        <end position="33"/>
    </location>
</feature>
<feature type="non-terminal residue" evidence="7">
    <location>
        <position position="1"/>
    </location>
</feature>
<dbReference type="Gene3D" id="1.20.1250.20">
    <property type="entry name" value="MFS general substrate transporter like domains"/>
    <property type="match status" value="1"/>
</dbReference>
<feature type="non-terminal residue" evidence="7">
    <location>
        <position position="442"/>
    </location>
</feature>
<dbReference type="PANTHER" id="PTHR23294:SF18">
    <property type="entry name" value="UNC93-LIKE PROTEIN MFSD11"/>
    <property type="match status" value="1"/>
</dbReference>
<keyword evidence="4 6" id="KW-1133">Transmembrane helix</keyword>
<feature type="transmembrane region" description="Helical" evidence="6">
    <location>
        <begin position="258"/>
        <end position="278"/>
    </location>
</feature>
<name>A0AAV5VY93_9BILA</name>
<gene>
    <name evidence="7" type="ORF">PFISCL1PPCAC_14337</name>
</gene>
<evidence type="ECO:0000256" key="1">
    <source>
        <dbReference type="ARBA" id="ARBA00004141"/>
    </source>
</evidence>